<gene>
    <name evidence="9" type="primary">Lysmd4</name>
    <name evidence="9" type="ORF">GTO96_0006172</name>
</gene>
<evidence type="ECO:0000256" key="2">
    <source>
        <dbReference type="ARBA" id="ARBA00022692"/>
    </source>
</evidence>
<dbReference type="PANTHER" id="PTHR20932:SF7">
    <property type="entry name" value="AND PUTATIVE PEPTIDOGLYCAN-BINDING DOMAIN-CONTAINING PROTEIN 4-RELATED"/>
    <property type="match status" value="1"/>
</dbReference>
<feature type="domain" description="LysM" evidence="8">
    <location>
        <begin position="67"/>
        <end position="111"/>
    </location>
</feature>
<sequence length="298" mass="33608">MIRLKDSLLRPFQAPVQIQTHQNSNLYLFKTEEADSDESSEDEFNTVQLRTRSREQARDKRGELLLLERDVSDADNLNKLALQYGCKVADIKRVNNLIREQDMFALKSIKIPVKKHGLLTEANQELRDPKGATSSCVLDIDTRNSLDSDLVTTDSYRSESNKCANFFKEIDKNIERIIYSTDTAGKSDFETLSTVPNNAENQTTANHGADWGIPWWNAVLLMLIIGIVFPVFYVVYFKIQENGALISAATSPTASTVTSDVTENNFTTIIPDKPLHLRKMMPSIVTRTHEKGKLPLPS</sequence>
<feature type="non-terminal residue" evidence="9">
    <location>
        <position position="1"/>
    </location>
</feature>
<evidence type="ECO:0000256" key="4">
    <source>
        <dbReference type="ARBA" id="ARBA00023136"/>
    </source>
</evidence>
<comment type="subcellular location">
    <subcellularLocation>
        <location evidence="1">Membrane</location>
        <topology evidence="1">Single-pass membrane protein</topology>
    </subcellularLocation>
</comment>
<evidence type="ECO:0000313" key="9">
    <source>
        <dbReference type="EMBL" id="KAG2470971.1"/>
    </source>
</evidence>
<evidence type="ECO:0000256" key="3">
    <source>
        <dbReference type="ARBA" id="ARBA00022989"/>
    </source>
</evidence>
<keyword evidence="10" id="KW-1185">Reference proteome</keyword>
<evidence type="ECO:0000313" key="10">
    <source>
        <dbReference type="Proteomes" id="UP000886611"/>
    </source>
</evidence>
<dbReference type="PROSITE" id="PS51782">
    <property type="entry name" value="LYSM"/>
    <property type="match status" value="1"/>
</dbReference>
<dbReference type="Proteomes" id="UP000886611">
    <property type="component" value="Unassembled WGS sequence"/>
</dbReference>
<dbReference type="PANTHER" id="PTHR20932">
    <property type="entry name" value="LYSM AND PUTATIVE PEPTIDOGLYCAN-BINDING DOMAIN-CONTAINING PROTEIN"/>
    <property type="match status" value="1"/>
</dbReference>
<dbReference type="InterPro" id="IPR018392">
    <property type="entry name" value="LysM"/>
</dbReference>
<dbReference type="GO" id="GO:0016020">
    <property type="term" value="C:membrane"/>
    <property type="evidence" value="ECO:0007669"/>
    <property type="project" value="UniProtKB-SubCell"/>
</dbReference>
<dbReference type="EMBL" id="JAATIS010000094">
    <property type="protein sequence ID" value="KAG2470971.1"/>
    <property type="molecule type" value="Genomic_DNA"/>
</dbReference>
<dbReference type="CDD" id="cd00118">
    <property type="entry name" value="LysM"/>
    <property type="match status" value="1"/>
</dbReference>
<proteinExistence type="predicted"/>
<accession>A0A8X8BZL7</accession>
<keyword evidence="4 7" id="KW-0472">Membrane</keyword>
<protein>
    <recommendedName>
        <fullName evidence="6">LysM and putative peptidoglycan-binding domain-containing protein 4</fullName>
    </recommendedName>
</protein>
<dbReference type="RefSeq" id="XP_039629230.1">
    <property type="nucleotide sequence ID" value="XM_039773296.1"/>
</dbReference>
<evidence type="ECO:0000259" key="8">
    <source>
        <dbReference type="PROSITE" id="PS51782"/>
    </source>
</evidence>
<evidence type="ECO:0000256" key="5">
    <source>
        <dbReference type="ARBA" id="ARBA00023180"/>
    </source>
</evidence>
<evidence type="ECO:0000256" key="7">
    <source>
        <dbReference type="SAM" id="Phobius"/>
    </source>
</evidence>
<dbReference type="Gene3D" id="3.10.350.10">
    <property type="entry name" value="LysM domain"/>
    <property type="match status" value="1"/>
</dbReference>
<keyword evidence="2 7" id="KW-0812">Transmembrane</keyword>
<evidence type="ECO:0000256" key="6">
    <source>
        <dbReference type="ARBA" id="ARBA00040995"/>
    </source>
</evidence>
<feature type="non-terminal residue" evidence="9">
    <location>
        <position position="298"/>
    </location>
</feature>
<evidence type="ECO:0000256" key="1">
    <source>
        <dbReference type="ARBA" id="ARBA00004167"/>
    </source>
</evidence>
<dbReference type="InterPro" id="IPR036779">
    <property type="entry name" value="LysM_dom_sf"/>
</dbReference>
<dbReference type="AlphaFoldDB" id="A0A8X8BZL7"/>
<dbReference type="InterPro" id="IPR045030">
    <property type="entry name" value="LYSM1-4"/>
</dbReference>
<name>A0A8X8BZL7_POLSE</name>
<keyword evidence="3 7" id="KW-1133">Transmembrane helix</keyword>
<organism evidence="9 10">
    <name type="scientific">Polypterus senegalus</name>
    <name type="common">Senegal bichir</name>
    <dbReference type="NCBI Taxonomy" id="55291"/>
    <lineage>
        <taxon>Eukaryota</taxon>
        <taxon>Metazoa</taxon>
        <taxon>Chordata</taxon>
        <taxon>Craniata</taxon>
        <taxon>Vertebrata</taxon>
        <taxon>Euteleostomi</taxon>
        <taxon>Actinopterygii</taxon>
        <taxon>Polypteriformes</taxon>
        <taxon>Polypteridae</taxon>
        <taxon>Polypterus</taxon>
    </lineage>
</organism>
<feature type="transmembrane region" description="Helical" evidence="7">
    <location>
        <begin position="215"/>
        <end position="236"/>
    </location>
</feature>
<keyword evidence="5" id="KW-0325">Glycoprotein</keyword>
<dbReference type="RefSeq" id="XP_039629229.1">
    <property type="nucleotide sequence ID" value="XM_039773295.1"/>
</dbReference>
<reference evidence="9 10" key="1">
    <citation type="journal article" date="2021" name="Cell">
        <title>Tracing the genetic footprints of vertebrate landing in non-teleost ray-finned fishes.</title>
        <authorList>
            <person name="Bi X."/>
            <person name="Wang K."/>
            <person name="Yang L."/>
            <person name="Pan H."/>
            <person name="Jiang H."/>
            <person name="Wei Q."/>
            <person name="Fang M."/>
            <person name="Yu H."/>
            <person name="Zhu C."/>
            <person name="Cai Y."/>
            <person name="He Y."/>
            <person name="Gan X."/>
            <person name="Zeng H."/>
            <person name="Yu D."/>
            <person name="Zhu Y."/>
            <person name="Jiang H."/>
            <person name="Qiu Q."/>
            <person name="Yang H."/>
            <person name="Zhang Y.E."/>
            <person name="Wang W."/>
            <person name="Zhu M."/>
            <person name="He S."/>
            <person name="Zhang G."/>
        </authorList>
    </citation>
    <scope>NUCLEOTIDE SEQUENCE [LARGE SCALE GENOMIC DNA]</scope>
    <source>
        <strain evidence="9">Bchr_013</strain>
    </source>
</reference>
<comment type="caution">
    <text evidence="9">The sequence shown here is derived from an EMBL/GenBank/DDBJ whole genome shotgun (WGS) entry which is preliminary data.</text>
</comment>
<dbReference type="GeneID" id="120541550"/>
<dbReference type="OrthoDB" id="538216at2759"/>